<sequence length="139" mass="15391">MDDNTHVPSSRVMSSPTFQQQRQQMNPEPSQHSSWTQAPLAPLLEPTSPSLATTIPFELRDQHQQQNHHHHHQQQHSNTATTTTESSSSSTTDSDPYTVTLCPPSTTVLSSLCFFSYIATCLGTSRIPIQCWSAIADLS</sequence>
<gene>
    <name evidence="2" type="ORF">BASA50_001149</name>
</gene>
<proteinExistence type="predicted"/>
<comment type="caution">
    <text evidence="2">The sequence shown here is derived from an EMBL/GenBank/DDBJ whole genome shotgun (WGS) entry which is preliminary data.</text>
</comment>
<evidence type="ECO:0000313" key="3">
    <source>
        <dbReference type="Proteomes" id="UP001648503"/>
    </source>
</evidence>
<accession>A0ABQ8EUR6</accession>
<evidence type="ECO:0000313" key="2">
    <source>
        <dbReference type="EMBL" id="KAH6585540.1"/>
    </source>
</evidence>
<dbReference type="EMBL" id="JAFCIX010000580">
    <property type="protein sequence ID" value="KAH6585540.1"/>
    <property type="molecule type" value="Genomic_DNA"/>
</dbReference>
<feature type="compositionally biased region" description="Polar residues" evidence="1">
    <location>
        <begin position="1"/>
        <end position="37"/>
    </location>
</feature>
<evidence type="ECO:0000256" key="1">
    <source>
        <dbReference type="SAM" id="MobiDB-lite"/>
    </source>
</evidence>
<feature type="compositionally biased region" description="Low complexity" evidence="1">
    <location>
        <begin position="75"/>
        <end position="94"/>
    </location>
</feature>
<name>A0ABQ8EUR6_9FUNG</name>
<reference evidence="2 3" key="1">
    <citation type="submission" date="2021-02" db="EMBL/GenBank/DDBJ databases">
        <title>Variation within the Batrachochytrium salamandrivorans European outbreak.</title>
        <authorList>
            <person name="Kelly M."/>
            <person name="Pasmans F."/>
            <person name="Shea T.P."/>
            <person name="Munoz J.F."/>
            <person name="Carranza S."/>
            <person name="Cuomo C.A."/>
            <person name="Martel A."/>
        </authorList>
    </citation>
    <scope>NUCLEOTIDE SEQUENCE [LARGE SCALE GENOMIC DNA]</scope>
    <source>
        <strain evidence="2 3">AMFP18/2</strain>
    </source>
</reference>
<feature type="region of interest" description="Disordered" evidence="1">
    <location>
        <begin position="1"/>
        <end position="98"/>
    </location>
</feature>
<keyword evidence="3" id="KW-1185">Reference proteome</keyword>
<organism evidence="2 3">
    <name type="scientific">Batrachochytrium salamandrivorans</name>
    <dbReference type="NCBI Taxonomy" id="1357716"/>
    <lineage>
        <taxon>Eukaryota</taxon>
        <taxon>Fungi</taxon>
        <taxon>Fungi incertae sedis</taxon>
        <taxon>Chytridiomycota</taxon>
        <taxon>Chytridiomycota incertae sedis</taxon>
        <taxon>Chytridiomycetes</taxon>
        <taxon>Rhizophydiales</taxon>
        <taxon>Rhizophydiales incertae sedis</taxon>
        <taxon>Batrachochytrium</taxon>
    </lineage>
</organism>
<protein>
    <submittedName>
        <fullName evidence="2">Uncharacterized protein</fullName>
    </submittedName>
</protein>
<dbReference type="Proteomes" id="UP001648503">
    <property type="component" value="Unassembled WGS sequence"/>
</dbReference>